<feature type="compositionally biased region" description="Pro residues" evidence="1">
    <location>
        <begin position="89"/>
        <end position="98"/>
    </location>
</feature>
<reference evidence="2 3" key="1">
    <citation type="journal article" date="2019" name="ACS Chem. Biol.">
        <title>Identification and Mobilization of a Cryptic Antibiotic Biosynthesis Gene Locus from a Human-Pathogenic Nocardia Isolate.</title>
        <authorList>
            <person name="Herisse M."/>
            <person name="Ishida K."/>
            <person name="Porter J.L."/>
            <person name="Howden B."/>
            <person name="Hertweck C."/>
            <person name="Stinear T.P."/>
            <person name="Pidot S.J."/>
        </authorList>
    </citation>
    <scope>NUCLEOTIDE SEQUENCE [LARGE SCALE GENOMIC DNA]</scope>
    <source>
        <strain evidence="2 3">AUSMDU00012715</strain>
    </source>
</reference>
<dbReference type="RefSeq" id="WP_167488682.1">
    <property type="nucleotide sequence ID" value="NZ_CP046173.1"/>
</dbReference>
<sequence>MTMHELPFDEYGRGLDRWSEQDRLTRFPASWISAWGVLVYHKDDAGRTYPSAVYGPYTADEARALVERPSTYLKPRGDRFQVGRRVIPWRPPTPPPPEFVLMDDSEK</sequence>
<proteinExistence type="predicted"/>
<dbReference type="AlphaFoldDB" id="A0A6G9Z7Q5"/>
<dbReference type="Proteomes" id="UP000500953">
    <property type="component" value="Chromosome"/>
</dbReference>
<dbReference type="EMBL" id="CP046173">
    <property type="protein sequence ID" value="QIS21387.1"/>
    <property type="molecule type" value="Genomic_DNA"/>
</dbReference>
<accession>A0A6G9Z7Q5</accession>
<evidence type="ECO:0000313" key="3">
    <source>
        <dbReference type="Proteomes" id="UP000500953"/>
    </source>
</evidence>
<evidence type="ECO:0000256" key="1">
    <source>
        <dbReference type="SAM" id="MobiDB-lite"/>
    </source>
</evidence>
<protein>
    <submittedName>
        <fullName evidence="2">Uncharacterized protein</fullName>
    </submittedName>
</protein>
<gene>
    <name evidence="2" type="ORF">F6W96_26670</name>
</gene>
<organism evidence="2 3">
    <name type="scientific">Nocardia terpenica</name>
    <dbReference type="NCBI Taxonomy" id="455432"/>
    <lineage>
        <taxon>Bacteria</taxon>
        <taxon>Bacillati</taxon>
        <taxon>Actinomycetota</taxon>
        <taxon>Actinomycetes</taxon>
        <taxon>Mycobacteriales</taxon>
        <taxon>Nocardiaceae</taxon>
        <taxon>Nocardia</taxon>
    </lineage>
</organism>
<name>A0A6G9Z7Q5_9NOCA</name>
<feature type="region of interest" description="Disordered" evidence="1">
    <location>
        <begin position="86"/>
        <end position="107"/>
    </location>
</feature>
<evidence type="ECO:0000313" key="2">
    <source>
        <dbReference type="EMBL" id="QIS21387.1"/>
    </source>
</evidence>